<dbReference type="EMBL" id="FN649736">
    <property type="protein sequence ID" value="CBN78909.1"/>
    <property type="molecule type" value="Genomic_DNA"/>
</dbReference>
<dbReference type="InterPro" id="IPR003213">
    <property type="entry name" value="Cyt_c_oxidase_su6B"/>
</dbReference>
<dbReference type="PANTHER" id="PTHR46281">
    <property type="entry name" value="CYTOCHROME C OXIDASE SUBUNIT 6B"/>
    <property type="match status" value="1"/>
</dbReference>
<organism evidence="4 5">
    <name type="scientific">Ectocarpus siliculosus</name>
    <name type="common">Brown alga</name>
    <name type="synonym">Conferva siliculosa</name>
    <dbReference type="NCBI Taxonomy" id="2880"/>
    <lineage>
        <taxon>Eukaryota</taxon>
        <taxon>Sar</taxon>
        <taxon>Stramenopiles</taxon>
        <taxon>Ochrophyta</taxon>
        <taxon>PX clade</taxon>
        <taxon>Phaeophyceae</taxon>
        <taxon>Ectocarpales</taxon>
        <taxon>Ectocarpaceae</taxon>
        <taxon>Ectocarpus</taxon>
    </lineage>
</organism>
<proteinExistence type="predicted"/>
<reference evidence="4 5" key="1">
    <citation type="journal article" date="2010" name="Nature">
        <title>The Ectocarpus genome and the independent evolution of multicellularity in brown algae.</title>
        <authorList>
            <person name="Cock J.M."/>
            <person name="Sterck L."/>
            <person name="Rouze P."/>
            <person name="Scornet D."/>
            <person name="Allen A.E."/>
            <person name="Amoutzias G."/>
            <person name="Anthouard V."/>
            <person name="Artiguenave F."/>
            <person name="Aury J.M."/>
            <person name="Badger J.H."/>
            <person name="Beszteri B."/>
            <person name="Billiau K."/>
            <person name="Bonnet E."/>
            <person name="Bothwell J.H."/>
            <person name="Bowler C."/>
            <person name="Boyen C."/>
            <person name="Brownlee C."/>
            <person name="Carrano C.J."/>
            <person name="Charrier B."/>
            <person name="Cho G.Y."/>
            <person name="Coelho S.M."/>
            <person name="Collen J."/>
            <person name="Corre E."/>
            <person name="Da Silva C."/>
            <person name="Delage L."/>
            <person name="Delaroque N."/>
            <person name="Dittami S.M."/>
            <person name="Doulbeau S."/>
            <person name="Elias M."/>
            <person name="Farnham G."/>
            <person name="Gachon C.M."/>
            <person name="Gschloessl B."/>
            <person name="Heesch S."/>
            <person name="Jabbari K."/>
            <person name="Jubin C."/>
            <person name="Kawai H."/>
            <person name="Kimura K."/>
            <person name="Kloareg B."/>
            <person name="Kupper F.C."/>
            <person name="Lang D."/>
            <person name="Le Bail A."/>
            <person name="Leblanc C."/>
            <person name="Lerouge P."/>
            <person name="Lohr M."/>
            <person name="Lopez P.J."/>
            <person name="Martens C."/>
            <person name="Maumus F."/>
            <person name="Michel G."/>
            <person name="Miranda-Saavedra D."/>
            <person name="Morales J."/>
            <person name="Moreau H."/>
            <person name="Motomura T."/>
            <person name="Nagasato C."/>
            <person name="Napoli C.A."/>
            <person name="Nelson D.R."/>
            <person name="Nyvall-Collen P."/>
            <person name="Peters A.F."/>
            <person name="Pommier C."/>
            <person name="Potin P."/>
            <person name="Poulain J."/>
            <person name="Quesneville H."/>
            <person name="Read B."/>
            <person name="Rensing S.A."/>
            <person name="Ritter A."/>
            <person name="Rousvoal S."/>
            <person name="Samanta M."/>
            <person name="Samson G."/>
            <person name="Schroeder D.C."/>
            <person name="Segurens B."/>
            <person name="Strittmatter M."/>
            <person name="Tonon T."/>
            <person name="Tregear J.W."/>
            <person name="Valentin K."/>
            <person name="von Dassow P."/>
            <person name="Yamagishi T."/>
            <person name="Van de Peer Y."/>
            <person name="Wincker P."/>
        </authorList>
    </citation>
    <scope>NUCLEOTIDE SEQUENCE [LARGE SCALE GENOMIC DNA]</scope>
    <source>
        <strain evidence="5">Ec32 / CCAP1310/4</strain>
    </source>
</reference>
<keyword evidence="3" id="KW-1015">Disulfide bond</keyword>
<dbReference type="OrthoDB" id="1107506at2759"/>
<sequence>MSSASRYFKTAPSDSRFPTVNQANHCWNLYNEWVLCTKKAEEAGDDAKKCYRKRHNALALCPDEWTEKWDEDRDEGTYAGIK</sequence>
<dbReference type="InParanoid" id="D8LG10"/>
<evidence type="ECO:0000313" key="4">
    <source>
        <dbReference type="EMBL" id="CBN78909.1"/>
    </source>
</evidence>
<dbReference type="InterPro" id="IPR036549">
    <property type="entry name" value="CX6/COA6-like_sf"/>
</dbReference>
<evidence type="ECO:0000256" key="1">
    <source>
        <dbReference type="ARBA" id="ARBA00004173"/>
    </source>
</evidence>
<comment type="subcellular location">
    <subcellularLocation>
        <location evidence="1">Mitochondrion</location>
    </subcellularLocation>
</comment>
<keyword evidence="5" id="KW-1185">Reference proteome</keyword>
<dbReference type="GO" id="GO:0005739">
    <property type="term" value="C:mitochondrion"/>
    <property type="evidence" value="ECO:0007669"/>
    <property type="project" value="UniProtKB-SubCell"/>
</dbReference>
<dbReference type="Pfam" id="PF02297">
    <property type="entry name" value="COX6B"/>
    <property type="match status" value="1"/>
</dbReference>
<dbReference type="Gene3D" id="1.10.10.140">
    <property type="entry name" value="Cytochrome c oxidase, subunit VIb"/>
    <property type="match status" value="1"/>
</dbReference>
<dbReference type="EMBL" id="FN648104">
    <property type="protein sequence ID" value="CBN78909.1"/>
    <property type="molecule type" value="Genomic_DNA"/>
</dbReference>
<protein>
    <submittedName>
        <fullName evidence="4">Cytochrome c oxidase subunit 6b</fullName>
    </submittedName>
</protein>
<dbReference type="PANTHER" id="PTHR46281:SF8">
    <property type="entry name" value="CYTOCHROME C OXIDASE SUBUNIT 12, MITOCHONDRIAL"/>
    <property type="match status" value="1"/>
</dbReference>
<accession>D8LG10</accession>
<name>D8LG10_ECTSI</name>
<dbReference type="SUPFAM" id="SSF47694">
    <property type="entry name" value="Cytochrome c oxidase subunit h"/>
    <property type="match status" value="1"/>
</dbReference>
<dbReference type="AlphaFoldDB" id="D8LG10"/>
<evidence type="ECO:0000313" key="5">
    <source>
        <dbReference type="Proteomes" id="UP000002630"/>
    </source>
</evidence>
<gene>
    <name evidence="4" type="primary">COX6b</name>
    <name evidence="4" type="ORF">Esi_0155_0039</name>
</gene>
<evidence type="ECO:0000256" key="2">
    <source>
        <dbReference type="ARBA" id="ARBA00023128"/>
    </source>
</evidence>
<dbReference type="GO" id="GO:0045277">
    <property type="term" value="C:respiratory chain complex IV"/>
    <property type="evidence" value="ECO:0007669"/>
    <property type="project" value="InterPro"/>
</dbReference>
<evidence type="ECO:0000256" key="3">
    <source>
        <dbReference type="ARBA" id="ARBA00023157"/>
    </source>
</evidence>
<dbReference type="STRING" id="2880.D8LG10"/>
<dbReference type="Proteomes" id="UP000002630">
    <property type="component" value="Linkage Group LG11"/>
</dbReference>
<dbReference type="eggNOG" id="KOG3057">
    <property type="taxonomic scope" value="Eukaryota"/>
</dbReference>
<dbReference type="InterPro" id="IPR048280">
    <property type="entry name" value="COX6B-like"/>
</dbReference>
<dbReference type="FunCoup" id="D8LG10">
    <property type="interactions" value="33"/>
</dbReference>
<keyword evidence="2" id="KW-0496">Mitochondrion</keyword>